<dbReference type="InParanoid" id="A0A165FF11"/>
<accession>A0A165FF11</accession>
<feature type="compositionally biased region" description="Acidic residues" evidence="1">
    <location>
        <begin position="97"/>
        <end position="106"/>
    </location>
</feature>
<feature type="region of interest" description="Disordered" evidence="1">
    <location>
        <begin position="97"/>
        <end position="122"/>
    </location>
</feature>
<evidence type="ECO:0000256" key="1">
    <source>
        <dbReference type="SAM" id="MobiDB-lite"/>
    </source>
</evidence>
<feature type="compositionally biased region" description="Basic and acidic residues" evidence="1">
    <location>
        <begin position="1"/>
        <end position="16"/>
    </location>
</feature>
<dbReference type="EMBL" id="KV423974">
    <property type="protein sequence ID" value="KZT56652.1"/>
    <property type="molecule type" value="Genomic_DNA"/>
</dbReference>
<evidence type="ECO:0000313" key="2">
    <source>
        <dbReference type="EMBL" id="KZT56652.1"/>
    </source>
</evidence>
<gene>
    <name evidence="2" type="ORF">CALCODRAFT_509317</name>
</gene>
<feature type="region of interest" description="Disordered" evidence="1">
    <location>
        <begin position="58"/>
        <end position="77"/>
    </location>
</feature>
<protein>
    <submittedName>
        <fullName evidence="2">Uncharacterized protein</fullName>
    </submittedName>
</protein>
<organism evidence="2 3">
    <name type="scientific">Calocera cornea HHB12733</name>
    <dbReference type="NCBI Taxonomy" id="1353952"/>
    <lineage>
        <taxon>Eukaryota</taxon>
        <taxon>Fungi</taxon>
        <taxon>Dikarya</taxon>
        <taxon>Basidiomycota</taxon>
        <taxon>Agaricomycotina</taxon>
        <taxon>Dacrymycetes</taxon>
        <taxon>Dacrymycetales</taxon>
        <taxon>Dacrymycetaceae</taxon>
        <taxon>Calocera</taxon>
    </lineage>
</organism>
<keyword evidence="3" id="KW-1185">Reference proteome</keyword>
<reference evidence="2 3" key="1">
    <citation type="journal article" date="2016" name="Mol. Biol. Evol.">
        <title>Comparative Genomics of Early-Diverging Mushroom-Forming Fungi Provides Insights into the Origins of Lignocellulose Decay Capabilities.</title>
        <authorList>
            <person name="Nagy L.G."/>
            <person name="Riley R."/>
            <person name="Tritt A."/>
            <person name="Adam C."/>
            <person name="Daum C."/>
            <person name="Floudas D."/>
            <person name="Sun H."/>
            <person name="Yadav J.S."/>
            <person name="Pangilinan J."/>
            <person name="Larsson K.H."/>
            <person name="Matsuura K."/>
            <person name="Barry K."/>
            <person name="Labutti K."/>
            <person name="Kuo R."/>
            <person name="Ohm R.A."/>
            <person name="Bhattacharya S.S."/>
            <person name="Shirouzu T."/>
            <person name="Yoshinaga Y."/>
            <person name="Martin F.M."/>
            <person name="Grigoriev I.V."/>
            <person name="Hibbett D.S."/>
        </authorList>
    </citation>
    <scope>NUCLEOTIDE SEQUENCE [LARGE SCALE GENOMIC DNA]</scope>
    <source>
        <strain evidence="2 3">HHB12733</strain>
    </source>
</reference>
<evidence type="ECO:0000313" key="3">
    <source>
        <dbReference type="Proteomes" id="UP000076842"/>
    </source>
</evidence>
<sequence length="122" mass="13952">MADQKDARSSATKEDTMVGGDSEEYQEEMALAVDMFAEQMQARWLVQQAMLADLEEARKMKGTQGKNRSKPKRPRRMEQILQGLFEYIDMLAREDVKEAEEDEDFDEKGKGKAVDGQAKRNS</sequence>
<name>A0A165FF11_9BASI</name>
<dbReference type="Proteomes" id="UP000076842">
    <property type="component" value="Unassembled WGS sequence"/>
</dbReference>
<feature type="region of interest" description="Disordered" evidence="1">
    <location>
        <begin position="1"/>
        <end position="24"/>
    </location>
</feature>
<dbReference type="AlphaFoldDB" id="A0A165FF11"/>
<proteinExistence type="predicted"/>